<dbReference type="PANTHER" id="PTHR43569">
    <property type="entry name" value="AMIDOHYDROLASE"/>
    <property type="match status" value="1"/>
</dbReference>
<organism evidence="3 4">
    <name type="scientific">Pseudonocardia charpentierae</name>
    <dbReference type="NCBI Taxonomy" id="3075545"/>
    <lineage>
        <taxon>Bacteria</taxon>
        <taxon>Bacillati</taxon>
        <taxon>Actinomycetota</taxon>
        <taxon>Actinomycetes</taxon>
        <taxon>Pseudonocardiales</taxon>
        <taxon>Pseudonocardiaceae</taxon>
        <taxon>Pseudonocardia</taxon>
    </lineage>
</organism>
<feature type="domain" description="Amidohydrolase-related" evidence="2">
    <location>
        <begin position="7"/>
        <end position="301"/>
    </location>
</feature>
<gene>
    <name evidence="3" type="ORF">RM445_05585</name>
</gene>
<evidence type="ECO:0000313" key="4">
    <source>
        <dbReference type="Proteomes" id="UP001183202"/>
    </source>
</evidence>
<dbReference type="InterPro" id="IPR032466">
    <property type="entry name" value="Metal_Hydrolase"/>
</dbReference>
<comment type="caution">
    <text evidence="3">The sequence shown here is derived from an EMBL/GenBank/DDBJ whole genome shotgun (WGS) entry which is preliminary data.</text>
</comment>
<protein>
    <submittedName>
        <fullName evidence="3">Amidohydrolase family protein</fullName>
    </submittedName>
</protein>
<evidence type="ECO:0000313" key="3">
    <source>
        <dbReference type="EMBL" id="MDT0348995.1"/>
    </source>
</evidence>
<evidence type="ECO:0000256" key="1">
    <source>
        <dbReference type="ARBA" id="ARBA00038310"/>
    </source>
</evidence>
<sequence length="310" mass="34501">MLDIDVVDAHHHLCQLSAASYPWLEGPPILRYHGDDLPLRRDYLIDDYRTDTAELRPLGARLAGSVHVENGAADPLRESRWIDTVITENGLPTVQVVKVDLTSPTAHDQLAEHATLPSVRGVRDILNWHPDPVFTHRDRGDLMTDPAWLAGFATLREFGLSFDLQVFPDQLREAAALAADHGDIPVVLDHAGMPIERDPQALDRWKRNLAVVAAEPNTTVKISALGTNDHHWTTDSIRRIVLDTIDVFGPSRCMFGSNFPVDGLYSTFGALYAAFDTITAGLHRHERDDLFAGTAKRFYRIPATVLNDPI</sequence>
<dbReference type="Proteomes" id="UP001183202">
    <property type="component" value="Unassembled WGS sequence"/>
</dbReference>
<comment type="similarity">
    <text evidence="1">Belongs to the metallo-dependent hydrolases superfamily.</text>
</comment>
<dbReference type="InterPro" id="IPR006680">
    <property type="entry name" value="Amidohydro-rel"/>
</dbReference>
<dbReference type="Gene3D" id="3.20.20.140">
    <property type="entry name" value="Metal-dependent hydrolases"/>
    <property type="match status" value="1"/>
</dbReference>
<dbReference type="SUPFAM" id="SSF51556">
    <property type="entry name" value="Metallo-dependent hydrolases"/>
    <property type="match status" value="1"/>
</dbReference>
<keyword evidence="4" id="KW-1185">Reference proteome</keyword>
<evidence type="ECO:0000259" key="2">
    <source>
        <dbReference type="Pfam" id="PF04909"/>
    </source>
</evidence>
<dbReference type="EMBL" id="JAVREJ010000003">
    <property type="protein sequence ID" value="MDT0348995.1"/>
    <property type="molecule type" value="Genomic_DNA"/>
</dbReference>
<proteinExistence type="inferred from homology"/>
<dbReference type="Pfam" id="PF04909">
    <property type="entry name" value="Amidohydro_2"/>
    <property type="match status" value="1"/>
</dbReference>
<dbReference type="PANTHER" id="PTHR43569:SF1">
    <property type="entry name" value="BLL3371 PROTEIN"/>
    <property type="match status" value="1"/>
</dbReference>
<name>A0ABU2N4Z7_9PSEU</name>
<dbReference type="InterPro" id="IPR052350">
    <property type="entry name" value="Metallo-dep_Lactonases"/>
</dbReference>
<reference evidence="4" key="1">
    <citation type="submission" date="2023-07" db="EMBL/GenBank/DDBJ databases">
        <title>30 novel species of actinomycetes from the DSMZ collection.</title>
        <authorList>
            <person name="Nouioui I."/>
        </authorList>
    </citation>
    <scope>NUCLEOTIDE SEQUENCE [LARGE SCALE GENOMIC DNA]</scope>
    <source>
        <strain evidence="4">DSM 45834</strain>
    </source>
</reference>
<dbReference type="RefSeq" id="WP_311554963.1">
    <property type="nucleotide sequence ID" value="NZ_JAVREJ010000003.1"/>
</dbReference>
<accession>A0ABU2N4Z7</accession>